<organism evidence="5 7">
    <name type="scientific">Pandoraea pulmonicola</name>
    <dbReference type="NCBI Taxonomy" id="93221"/>
    <lineage>
        <taxon>Bacteria</taxon>
        <taxon>Pseudomonadati</taxon>
        <taxon>Pseudomonadota</taxon>
        <taxon>Betaproteobacteria</taxon>
        <taxon>Burkholderiales</taxon>
        <taxon>Burkholderiaceae</taxon>
        <taxon>Pandoraea</taxon>
    </lineage>
</organism>
<evidence type="ECO:0000259" key="3">
    <source>
        <dbReference type="Pfam" id="PF17482"/>
    </source>
</evidence>
<dbReference type="KEGG" id="ppul:RO07_13685"/>
<dbReference type="Proteomes" id="UP000035086">
    <property type="component" value="Chromosome"/>
</dbReference>
<reference evidence="4" key="2">
    <citation type="submission" date="2016-11" db="EMBL/GenBank/DDBJ databases">
        <title>Complete Genome Sequencing of Pandoraea pulmonicola DSM 16583.</title>
        <authorList>
            <person name="Chan K.-G."/>
        </authorList>
    </citation>
    <scope>NUCLEOTIDE SEQUENCE</scope>
    <source>
        <strain evidence="4">DSM 16583</strain>
    </source>
</reference>
<sequence>MAQYKTPGVYVVEQNAFPNSVVEVATAVPAFIGYTQFADNKGTPLAGTPWRISSMAEFLMYFGGPPPTTYSLDAVATDKATDKAAEKPAGDAPADGGGDAAPPARPVVPDLFIGAVGARKPFKFTPQTKEYLLYYSMLFFFQNGGGPCYIVSVGTYADGDVDSAKLTAGIDALVKEQEPTMVLVPDAVRLSSQDCAKVQTHMLQHCGYTMRNRFAILDVFDGMWDRQAPGGDCITNFRNDVGTSFLDFGAAYYPWVNTSIVTDKDLDFTKISNVAQLQTLITAELDAVINPPATASPADKAKAAQVKEVVAKLTGGAPAAKADAPAADAGADAAKAAGGDTNAAAPMSTDDIATLHKTLSVISNVYVQVLQALQKKINLMPPAAGMAGLYTLVDNTRGVWKAPANISLNGVVSPSVNISNADQEDLNVPTSGKSVNAIRSFIGEGVLVWGARTLDGNSLDWRYLSVRRTMIMIEESLRLACKAYVFEPNTANTWVTIKSMVRNFLTSVWKRGGLAGASPEDAFQVFVGLGETMTGEDILEGMLKVTVLVAVSRPAEFIELTFQQQMQKS</sequence>
<feature type="domain" description="Tail sheath protein C-terminal" evidence="3">
    <location>
        <begin position="460"/>
        <end position="563"/>
    </location>
</feature>
<comment type="similarity">
    <text evidence="1">Belongs to the myoviridae tail sheath protein family.</text>
</comment>
<dbReference type="EMBL" id="CP010310">
    <property type="protein sequence ID" value="AJC21275.1"/>
    <property type="molecule type" value="Genomic_DNA"/>
</dbReference>
<dbReference type="InterPro" id="IPR052042">
    <property type="entry name" value="Tail_sheath_structural"/>
</dbReference>
<dbReference type="PANTHER" id="PTHR35861">
    <property type="match status" value="1"/>
</dbReference>
<evidence type="ECO:0000256" key="2">
    <source>
        <dbReference type="SAM" id="MobiDB-lite"/>
    </source>
</evidence>
<dbReference type="Proteomes" id="UP000254589">
    <property type="component" value="Unassembled WGS sequence"/>
</dbReference>
<dbReference type="Gene3D" id="3.40.50.11780">
    <property type="match status" value="2"/>
</dbReference>
<evidence type="ECO:0000313" key="4">
    <source>
        <dbReference type="EMBL" id="AJC21275.1"/>
    </source>
</evidence>
<protein>
    <submittedName>
        <fullName evidence="4">Phage tail protein</fullName>
    </submittedName>
    <submittedName>
        <fullName evidence="5">Phage tail sheath protein</fullName>
    </submittedName>
</protein>
<gene>
    <name evidence="5" type="ORF">NCTC13159_01499</name>
    <name evidence="4" type="ORF">RO07_13685</name>
</gene>
<evidence type="ECO:0000313" key="5">
    <source>
        <dbReference type="EMBL" id="SUA90023.1"/>
    </source>
</evidence>
<name>A0AAJ5CZW2_PANPU</name>
<evidence type="ECO:0000256" key="1">
    <source>
        <dbReference type="ARBA" id="ARBA00008005"/>
    </source>
</evidence>
<keyword evidence="6" id="KW-1185">Reference proteome</keyword>
<evidence type="ECO:0000313" key="6">
    <source>
        <dbReference type="Proteomes" id="UP000035086"/>
    </source>
</evidence>
<reference evidence="5 7" key="3">
    <citation type="submission" date="2018-06" db="EMBL/GenBank/DDBJ databases">
        <authorList>
            <consortium name="Pathogen Informatics"/>
            <person name="Doyle S."/>
        </authorList>
    </citation>
    <scope>NUCLEOTIDE SEQUENCE [LARGE SCALE GENOMIC DNA]</scope>
    <source>
        <strain evidence="5 7">NCTC13159</strain>
    </source>
</reference>
<dbReference type="PANTHER" id="PTHR35861:SF1">
    <property type="entry name" value="PHAGE TAIL SHEATH PROTEIN"/>
    <property type="match status" value="1"/>
</dbReference>
<dbReference type="Pfam" id="PF17482">
    <property type="entry name" value="Phage_sheath_1C"/>
    <property type="match status" value="1"/>
</dbReference>
<reference evidence="6" key="1">
    <citation type="submission" date="2014-12" db="EMBL/GenBank/DDBJ databases">
        <title>Complete Genome Sequencing of Pandoraea pulmonicola DSM 16583.</title>
        <authorList>
            <person name="Chan K.-G."/>
        </authorList>
    </citation>
    <scope>NUCLEOTIDE SEQUENCE [LARGE SCALE GENOMIC DNA]</scope>
    <source>
        <strain evidence="6">DSM 16583</strain>
    </source>
</reference>
<proteinExistence type="inferred from homology"/>
<evidence type="ECO:0000313" key="7">
    <source>
        <dbReference type="Proteomes" id="UP000254589"/>
    </source>
</evidence>
<dbReference type="RefSeq" id="WP_039408664.1">
    <property type="nucleotide sequence ID" value="NZ_CP010310.2"/>
</dbReference>
<feature type="region of interest" description="Disordered" evidence="2">
    <location>
        <begin position="81"/>
        <end position="101"/>
    </location>
</feature>
<dbReference type="InterPro" id="IPR020287">
    <property type="entry name" value="Tail_sheath_C"/>
</dbReference>
<dbReference type="AlphaFoldDB" id="A0AAJ5CZW2"/>
<dbReference type="EMBL" id="UGSJ01000001">
    <property type="protein sequence ID" value="SUA90023.1"/>
    <property type="molecule type" value="Genomic_DNA"/>
</dbReference>
<accession>A0AAJ5CZW2</accession>